<protein>
    <submittedName>
        <fullName evidence="2">Uncharacterized protein</fullName>
    </submittedName>
</protein>
<dbReference type="EMBL" id="ML119726">
    <property type="protein sequence ID" value="RPA77484.1"/>
    <property type="molecule type" value="Genomic_DNA"/>
</dbReference>
<feature type="signal peptide" evidence="1">
    <location>
        <begin position="1"/>
        <end position="21"/>
    </location>
</feature>
<keyword evidence="1" id="KW-0732">Signal</keyword>
<reference evidence="2 3" key="1">
    <citation type="journal article" date="2018" name="Nat. Ecol. Evol.">
        <title>Pezizomycetes genomes reveal the molecular basis of ectomycorrhizal truffle lifestyle.</title>
        <authorList>
            <person name="Murat C."/>
            <person name="Payen T."/>
            <person name="Noel B."/>
            <person name="Kuo A."/>
            <person name="Morin E."/>
            <person name="Chen J."/>
            <person name="Kohler A."/>
            <person name="Krizsan K."/>
            <person name="Balestrini R."/>
            <person name="Da Silva C."/>
            <person name="Montanini B."/>
            <person name="Hainaut M."/>
            <person name="Levati E."/>
            <person name="Barry K.W."/>
            <person name="Belfiori B."/>
            <person name="Cichocki N."/>
            <person name="Clum A."/>
            <person name="Dockter R.B."/>
            <person name="Fauchery L."/>
            <person name="Guy J."/>
            <person name="Iotti M."/>
            <person name="Le Tacon F."/>
            <person name="Lindquist E.A."/>
            <person name="Lipzen A."/>
            <person name="Malagnac F."/>
            <person name="Mello A."/>
            <person name="Molinier V."/>
            <person name="Miyauchi S."/>
            <person name="Poulain J."/>
            <person name="Riccioni C."/>
            <person name="Rubini A."/>
            <person name="Sitrit Y."/>
            <person name="Splivallo R."/>
            <person name="Traeger S."/>
            <person name="Wang M."/>
            <person name="Zifcakova L."/>
            <person name="Wipf D."/>
            <person name="Zambonelli A."/>
            <person name="Paolocci F."/>
            <person name="Nowrousian M."/>
            <person name="Ottonello S."/>
            <person name="Baldrian P."/>
            <person name="Spatafora J.W."/>
            <person name="Henrissat B."/>
            <person name="Nagy L.G."/>
            <person name="Aury J.M."/>
            <person name="Wincker P."/>
            <person name="Grigoriev I.V."/>
            <person name="Bonfante P."/>
            <person name="Martin F.M."/>
        </authorList>
    </citation>
    <scope>NUCLEOTIDE SEQUENCE [LARGE SCALE GENOMIC DNA]</scope>
    <source>
        <strain evidence="2 3">RN42</strain>
    </source>
</reference>
<keyword evidence="3" id="KW-1185">Reference proteome</keyword>
<dbReference type="AlphaFoldDB" id="A0A3N4I6R8"/>
<gene>
    <name evidence="2" type="ORF">BJ508DRAFT_310172</name>
</gene>
<dbReference type="Proteomes" id="UP000275078">
    <property type="component" value="Unassembled WGS sequence"/>
</dbReference>
<evidence type="ECO:0000313" key="2">
    <source>
        <dbReference type="EMBL" id="RPA77484.1"/>
    </source>
</evidence>
<accession>A0A3N4I6R8</accession>
<feature type="chain" id="PRO_5018094047" evidence="1">
    <location>
        <begin position="22"/>
        <end position="250"/>
    </location>
</feature>
<proteinExistence type="predicted"/>
<evidence type="ECO:0000256" key="1">
    <source>
        <dbReference type="SAM" id="SignalP"/>
    </source>
</evidence>
<evidence type="ECO:0000313" key="3">
    <source>
        <dbReference type="Proteomes" id="UP000275078"/>
    </source>
</evidence>
<sequence>MPPYIHLLFLSLHLASKLTAPLTITKCKPAYPSQQIDNHHGSIHIQSKLNFRKTPSPTWPFEMPPSASKTLGTIIKDLHLPFLKKKACHHPDIPGLTKEDFAMARLKVWLVRFEDLFGPDSCLEKTEQLFKDHDKVSIVLETFSDTHRTQFREGLRLQEEVQKFMSTVEETAGDFSWKEYARSGLWERLVLFEKGSLSVTVEELMGMRPMEKELEMYSYEKAGSMVALSFVFGWIGTDDRREGYSSGEIG</sequence>
<name>A0A3N4I6R8_ASCIM</name>
<organism evidence="2 3">
    <name type="scientific">Ascobolus immersus RN42</name>
    <dbReference type="NCBI Taxonomy" id="1160509"/>
    <lineage>
        <taxon>Eukaryota</taxon>
        <taxon>Fungi</taxon>
        <taxon>Dikarya</taxon>
        <taxon>Ascomycota</taxon>
        <taxon>Pezizomycotina</taxon>
        <taxon>Pezizomycetes</taxon>
        <taxon>Pezizales</taxon>
        <taxon>Ascobolaceae</taxon>
        <taxon>Ascobolus</taxon>
    </lineage>
</organism>